<evidence type="ECO:0000313" key="3">
    <source>
        <dbReference type="Proteomes" id="UP001165583"/>
    </source>
</evidence>
<reference evidence="2" key="1">
    <citation type="submission" date="2022-09" db="EMBL/GenBank/DDBJ databases">
        <title>Novosphingobium sp. Nov., a polycyclic aromatic hydrocarbon-degrading bacterium isolated form mangrove sediments in HongKong.</title>
        <authorList>
            <person name="Hu Z."/>
        </authorList>
    </citation>
    <scope>NUCLEOTIDE SEQUENCE</scope>
    <source>
        <strain evidence="2">HK4-1</strain>
    </source>
</reference>
<sequence>PHPKPKRKNHPLDPTPASRETHIHPGHFSMKIPGQLSAEINTLISDRMTPALKYVHGHERQVLAYFDALQLVGEELWSPNTNALERRNVEIQDIWRSAKGYRKDFASFQLRVLYHRFQFGLHIIECDACGRFEGPSAPTDVLTRSQQPIARPGEKRCSQCSDESGFASHSQLD</sequence>
<evidence type="ECO:0008006" key="4">
    <source>
        <dbReference type="Google" id="ProtNLM"/>
    </source>
</evidence>
<dbReference type="EMBL" id="JANZXA010000003">
    <property type="protein sequence ID" value="MCT2399021.1"/>
    <property type="molecule type" value="Genomic_DNA"/>
</dbReference>
<proteinExistence type="predicted"/>
<name>A0ABT2I2I7_9SPHN</name>
<dbReference type="RefSeq" id="WP_260044745.1">
    <property type="nucleotide sequence ID" value="NZ_JANZXA010000003.1"/>
</dbReference>
<feature type="non-terminal residue" evidence="2">
    <location>
        <position position="1"/>
    </location>
</feature>
<comment type="caution">
    <text evidence="2">The sequence shown here is derived from an EMBL/GenBank/DDBJ whole genome shotgun (WGS) entry which is preliminary data.</text>
</comment>
<protein>
    <recommendedName>
        <fullName evidence="4">Transposase</fullName>
    </recommendedName>
</protein>
<gene>
    <name evidence="2" type="ORF">NZK81_05645</name>
</gene>
<feature type="region of interest" description="Disordered" evidence="1">
    <location>
        <begin position="140"/>
        <end position="173"/>
    </location>
</feature>
<accession>A0ABT2I2I7</accession>
<dbReference type="Proteomes" id="UP001165583">
    <property type="component" value="Unassembled WGS sequence"/>
</dbReference>
<evidence type="ECO:0000313" key="2">
    <source>
        <dbReference type="EMBL" id="MCT2399021.1"/>
    </source>
</evidence>
<evidence type="ECO:0000256" key="1">
    <source>
        <dbReference type="SAM" id="MobiDB-lite"/>
    </source>
</evidence>
<organism evidence="2 3">
    <name type="scientific">Novosphingobium mangrovi</name>
    <name type="common">ex Huang et al. 2023</name>
    <dbReference type="NCBI Taxonomy" id="2976432"/>
    <lineage>
        <taxon>Bacteria</taxon>
        <taxon>Pseudomonadati</taxon>
        <taxon>Pseudomonadota</taxon>
        <taxon>Alphaproteobacteria</taxon>
        <taxon>Sphingomonadales</taxon>
        <taxon>Sphingomonadaceae</taxon>
        <taxon>Novosphingobium</taxon>
    </lineage>
</organism>
<keyword evidence="3" id="KW-1185">Reference proteome</keyword>
<feature type="region of interest" description="Disordered" evidence="1">
    <location>
        <begin position="1"/>
        <end position="21"/>
    </location>
</feature>
<feature type="compositionally biased region" description="Polar residues" evidence="1">
    <location>
        <begin position="158"/>
        <end position="173"/>
    </location>
</feature>